<dbReference type="InterPro" id="IPR003594">
    <property type="entry name" value="HATPase_dom"/>
</dbReference>
<keyword evidence="4" id="KW-1003">Cell membrane</keyword>
<keyword evidence="9" id="KW-0067">ATP-binding</keyword>
<dbReference type="InterPro" id="IPR036890">
    <property type="entry name" value="HATPase_C_sf"/>
</dbReference>
<evidence type="ECO:0000313" key="12">
    <source>
        <dbReference type="EMBL" id="RBW51325.1"/>
    </source>
</evidence>
<dbReference type="PRINTS" id="PR00344">
    <property type="entry name" value="BCTRLSENSOR"/>
</dbReference>
<dbReference type="OrthoDB" id="9804645at2"/>
<evidence type="ECO:0000256" key="4">
    <source>
        <dbReference type="ARBA" id="ARBA00022475"/>
    </source>
</evidence>
<dbReference type="Pfam" id="PF00512">
    <property type="entry name" value="HisKA"/>
    <property type="match status" value="1"/>
</dbReference>
<dbReference type="Gene3D" id="3.30.565.10">
    <property type="entry name" value="Histidine kinase-like ATPase, C-terminal domain"/>
    <property type="match status" value="1"/>
</dbReference>
<comment type="catalytic activity">
    <reaction evidence="1">
        <text>ATP + protein L-histidine = ADP + protein N-phospho-L-histidine.</text>
        <dbReference type="EC" id="2.7.13.3"/>
    </reaction>
</comment>
<dbReference type="InterPro" id="IPR050980">
    <property type="entry name" value="2C_sensor_his_kinase"/>
</dbReference>
<dbReference type="PROSITE" id="PS50109">
    <property type="entry name" value="HIS_KIN"/>
    <property type="match status" value="1"/>
</dbReference>
<accession>A0A366WMS8</accession>
<evidence type="ECO:0000256" key="8">
    <source>
        <dbReference type="ARBA" id="ARBA00022777"/>
    </source>
</evidence>
<evidence type="ECO:0000256" key="6">
    <source>
        <dbReference type="ARBA" id="ARBA00022679"/>
    </source>
</evidence>
<comment type="subcellular location">
    <subcellularLocation>
        <location evidence="2">Cell membrane</location>
        <topology evidence="2">Multi-pass membrane protein</topology>
    </subcellularLocation>
</comment>
<evidence type="ECO:0000256" key="7">
    <source>
        <dbReference type="ARBA" id="ARBA00022741"/>
    </source>
</evidence>
<evidence type="ECO:0000256" key="2">
    <source>
        <dbReference type="ARBA" id="ARBA00004651"/>
    </source>
</evidence>
<sequence>MGAFLIAVIKLLPRSLAKRLPLLAILSFLFGAVVTGWTMQNFYNRSIALTQAETSGEVLRDLLGKETWQNLSDGDVISSGLFEMLRGPELHDALPPYSVPLILTLDGERLRAAVAFNSPPKLPEALSARNEVQTAAARLAELSRGIARQDQTAALHVFMPSDVVVTISAPTIWQSRPGQTWIAIIGIAAFVLGLSLVIPLALNLAAPFKKLAARGPVSGPTDPLTSTEAYLIRDKITRLTERYAAEQEKKERDLAAISHDLRTPITRLRLRTELLPEGDLRDRFEADLDDVSSIIDGALDLLSLRSQPEESYQFSLASLVESLVNDYSDTGKNVTFFAPEAVELQSATSIFTSPEDVSIRTDNTCLIFGQPDKLRRAFSNLIDNALKYGGRAVVEVKPLSNDMIGVDIRDFGPGIEPDEVARVRLPFVRGHTSQSERGFGLGLSIATELIELHGGTLEFTNLEPGLLVTALVSRGAD</sequence>
<keyword evidence="10" id="KW-0472">Membrane</keyword>
<dbReference type="RefSeq" id="WP_113825061.1">
    <property type="nucleotide sequence ID" value="NZ_QOCE01000046.1"/>
</dbReference>
<keyword evidence="10" id="KW-1133">Transmembrane helix</keyword>
<dbReference type="PANTHER" id="PTHR44936">
    <property type="entry name" value="SENSOR PROTEIN CREC"/>
    <property type="match status" value="1"/>
</dbReference>
<dbReference type="Pfam" id="PF02518">
    <property type="entry name" value="HATPase_c"/>
    <property type="match status" value="1"/>
</dbReference>
<evidence type="ECO:0000259" key="11">
    <source>
        <dbReference type="PROSITE" id="PS50109"/>
    </source>
</evidence>
<feature type="transmembrane region" description="Helical" evidence="10">
    <location>
        <begin position="179"/>
        <end position="202"/>
    </location>
</feature>
<feature type="domain" description="Histidine kinase" evidence="11">
    <location>
        <begin position="256"/>
        <end position="476"/>
    </location>
</feature>
<keyword evidence="5" id="KW-0597">Phosphoprotein</keyword>
<dbReference type="SUPFAM" id="SSF47384">
    <property type="entry name" value="Homodimeric domain of signal transducing histidine kinase"/>
    <property type="match status" value="1"/>
</dbReference>
<evidence type="ECO:0000256" key="3">
    <source>
        <dbReference type="ARBA" id="ARBA00012438"/>
    </source>
</evidence>
<proteinExistence type="predicted"/>
<evidence type="ECO:0000256" key="9">
    <source>
        <dbReference type="ARBA" id="ARBA00022840"/>
    </source>
</evidence>
<dbReference type="PANTHER" id="PTHR44936:SF10">
    <property type="entry name" value="SENSOR PROTEIN RSTB"/>
    <property type="match status" value="1"/>
</dbReference>
<gene>
    <name evidence="12" type="ORF">DS909_19110</name>
</gene>
<feature type="transmembrane region" description="Helical" evidence="10">
    <location>
        <begin position="20"/>
        <end position="39"/>
    </location>
</feature>
<evidence type="ECO:0000256" key="1">
    <source>
        <dbReference type="ARBA" id="ARBA00000085"/>
    </source>
</evidence>
<dbReference type="GO" id="GO:0005886">
    <property type="term" value="C:plasma membrane"/>
    <property type="evidence" value="ECO:0007669"/>
    <property type="project" value="UniProtKB-SubCell"/>
</dbReference>
<dbReference type="SUPFAM" id="SSF55874">
    <property type="entry name" value="ATPase domain of HSP90 chaperone/DNA topoisomerase II/histidine kinase"/>
    <property type="match status" value="1"/>
</dbReference>
<keyword evidence="7" id="KW-0547">Nucleotide-binding</keyword>
<organism evidence="12 13">
    <name type="scientific">Phaeobacter gallaeciensis</name>
    <dbReference type="NCBI Taxonomy" id="60890"/>
    <lineage>
        <taxon>Bacteria</taxon>
        <taxon>Pseudomonadati</taxon>
        <taxon>Pseudomonadota</taxon>
        <taxon>Alphaproteobacteria</taxon>
        <taxon>Rhodobacterales</taxon>
        <taxon>Roseobacteraceae</taxon>
        <taxon>Phaeobacter</taxon>
    </lineage>
</organism>
<dbReference type="GO" id="GO:0000155">
    <property type="term" value="F:phosphorelay sensor kinase activity"/>
    <property type="evidence" value="ECO:0007669"/>
    <property type="project" value="InterPro"/>
</dbReference>
<dbReference type="InterPro" id="IPR005467">
    <property type="entry name" value="His_kinase_dom"/>
</dbReference>
<dbReference type="EMBL" id="QOCE01000046">
    <property type="protein sequence ID" value="RBW51325.1"/>
    <property type="molecule type" value="Genomic_DNA"/>
</dbReference>
<dbReference type="InterPro" id="IPR004358">
    <property type="entry name" value="Sig_transdc_His_kin-like_C"/>
</dbReference>
<reference evidence="12 13" key="1">
    <citation type="submission" date="2018-07" db="EMBL/GenBank/DDBJ databases">
        <title>Modular assembly of carbohydrate-degrading microbial communities in the ocean.</title>
        <authorList>
            <person name="Enke T.N."/>
            <person name="Datta M.S."/>
            <person name="Schwartzman J.A."/>
            <person name="Cermak N."/>
            <person name="Schmitz D.A."/>
            <person name="Barrere J."/>
            <person name="Cordero O.X."/>
        </authorList>
    </citation>
    <scope>NUCLEOTIDE SEQUENCE [LARGE SCALE GENOMIC DNA]</scope>
    <source>
        <strain evidence="12 13">C3M10</strain>
    </source>
</reference>
<dbReference type="CDD" id="cd00075">
    <property type="entry name" value="HATPase"/>
    <property type="match status" value="1"/>
</dbReference>
<dbReference type="GO" id="GO:0005524">
    <property type="term" value="F:ATP binding"/>
    <property type="evidence" value="ECO:0007669"/>
    <property type="project" value="UniProtKB-KW"/>
</dbReference>
<name>A0A366WMS8_9RHOB</name>
<dbReference type="SMART" id="SM00387">
    <property type="entry name" value="HATPase_c"/>
    <property type="match status" value="1"/>
</dbReference>
<dbReference type="AlphaFoldDB" id="A0A366WMS8"/>
<dbReference type="InterPro" id="IPR036097">
    <property type="entry name" value="HisK_dim/P_sf"/>
</dbReference>
<evidence type="ECO:0000256" key="10">
    <source>
        <dbReference type="SAM" id="Phobius"/>
    </source>
</evidence>
<keyword evidence="10" id="KW-0812">Transmembrane</keyword>
<evidence type="ECO:0000313" key="13">
    <source>
        <dbReference type="Proteomes" id="UP000252706"/>
    </source>
</evidence>
<dbReference type="InterPro" id="IPR003661">
    <property type="entry name" value="HisK_dim/P_dom"/>
</dbReference>
<comment type="caution">
    <text evidence="12">The sequence shown here is derived from an EMBL/GenBank/DDBJ whole genome shotgun (WGS) entry which is preliminary data.</text>
</comment>
<dbReference type="CDD" id="cd00082">
    <property type="entry name" value="HisKA"/>
    <property type="match status" value="1"/>
</dbReference>
<keyword evidence="6" id="KW-0808">Transferase</keyword>
<dbReference type="EC" id="2.7.13.3" evidence="3"/>
<keyword evidence="8" id="KW-0418">Kinase</keyword>
<dbReference type="SMART" id="SM00388">
    <property type="entry name" value="HisKA"/>
    <property type="match status" value="1"/>
</dbReference>
<dbReference type="Proteomes" id="UP000252706">
    <property type="component" value="Unassembled WGS sequence"/>
</dbReference>
<protein>
    <recommendedName>
        <fullName evidence="3">histidine kinase</fullName>
        <ecNumber evidence="3">2.7.13.3</ecNumber>
    </recommendedName>
</protein>
<dbReference type="Gene3D" id="1.10.287.130">
    <property type="match status" value="1"/>
</dbReference>
<evidence type="ECO:0000256" key="5">
    <source>
        <dbReference type="ARBA" id="ARBA00022553"/>
    </source>
</evidence>